<dbReference type="InterPro" id="IPR003660">
    <property type="entry name" value="HAMP_dom"/>
</dbReference>
<evidence type="ECO:0000256" key="8">
    <source>
        <dbReference type="ARBA" id="ARBA00022989"/>
    </source>
</evidence>
<keyword evidence="14" id="KW-0067">ATP-binding</keyword>
<evidence type="ECO:0000259" key="13">
    <source>
        <dbReference type="PROSITE" id="PS50885"/>
    </source>
</evidence>
<sequence length="431" mass="45027">MAERRGRSLRSRITLSATLIVALALVLGAVGFYVVLRSSVLGSATASAEARAEEIADRIDGGGTGILSSLDDVAAWVVSGDALVAVTDEVEGEVLPTTEGLVTIDGEPFVVASEGLDGDGTLFVGTSVEDDLATLGTVTVLLAVAVPLLLVLVAVTTWFVVGRALRPVARIRQEAEGITAERLHRRVPVPDSADEIAALAVTMNGMLDRLDVAAQAQRRFVSDASHELRSPLATIRQHAELAGAHPEATSTAELAEVVRDEGLRLQGIIDALLLLARLDEHAATSSEPVDLDDLALAEVSRLRAAGHDVDGSGIHAGRVQGDARLLGQLVRNLADNAARHARSRIAIGVAVADGRVFLTVEDDGAGIPAAERERVFERFVRLDEARARDAGGSGLGLSIVRGIADSSGAWVVVDDSRWGGARFAVAFPAAS</sequence>
<keyword evidence="8 11" id="KW-1133">Transmembrane helix</keyword>
<dbReference type="PROSITE" id="PS50885">
    <property type="entry name" value="HAMP"/>
    <property type="match status" value="1"/>
</dbReference>
<dbReference type="SUPFAM" id="SSF55874">
    <property type="entry name" value="ATPase domain of HSP90 chaperone/DNA topoisomerase II/histidine kinase"/>
    <property type="match status" value="1"/>
</dbReference>
<evidence type="ECO:0000256" key="10">
    <source>
        <dbReference type="ARBA" id="ARBA00023136"/>
    </source>
</evidence>
<dbReference type="Gene3D" id="3.30.565.10">
    <property type="entry name" value="Histidine kinase-like ATPase, C-terminal domain"/>
    <property type="match status" value="1"/>
</dbReference>
<dbReference type="PANTHER" id="PTHR45436">
    <property type="entry name" value="SENSOR HISTIDINE KINASE YKOH"/>
    <property type="match status" value="1"/>
</dbReference>
<dbReference type="Proteomes" id="UP001501343">
    <property type="component" value="Unassembled WGS sequence"/>
</dbReference>
<evidence type="ECO:0000313" key="15">
    <source>
        <dbReference type="Proteomes" id="UP001501343"/>
    </source>
</evidence>
<keyword evidence="4" id="KW-0597">Phosphoprotein</keyword>
<evidence type="ECO:0000256" key="7">
    <source>
        <dbReference type="ARBA" id="ARBA00022777"/>
    </source>
</evidence>
<keyword evidence="10 11" id="KW-0472">Membrane</keyword>
<feature type="transmembrane region" description="Helical" evidence="11">
    <location>
        <begin position="12"/>
        <end position="36"/>
    </location>
</feature>
<evidence type="ECO:0000256" key="6">
    <source>
        <dbReference type="ARBA" id="ARBA00022692"/>
    </source>
</evidence>
<evidence type="ECO:0000313" key="14">
    <source>
        <dbReference type="EMBL" id="GAA1941766.1"/>
    </source>
</evidence>
<keyword evidence="9" id="KW-0902">Two-component regulatory system</keyword>
<comment type="subcellular location">
    <subcellularLocation>
        <location evidence="2">Cell membrane</location>
    </subcellularLocation>
</comment>
<dbReference type="PANTHER" id="PTHR45436:SF5">
    <property type="entry name" value="SENSOR HISTIDINE KINASE TRCS"/>
    <property type="match status" value="1"/>
</dbReference>
<dbReference type="SMART" id="SM00304">
    <property type="entry name" value="HAMP"/>
    <property type="match status" value="1"/>
</dbReference>
<dbReference type="SUPFAM" id="SSF47384">
    <property type="entry name" value="Homodimeric domain of signal transducing histidine kinase"/>
    <property type="match status" value="1"/>
</dbReference>
<dbReference type="Pfam" id="PF00512">
    <property type="entry name" value="HisKA"/>
    <property type="match status" value="1"/>
</dbReference>
<feature type="domain" description="Histidine kinase" evidence="12">
    <location>
        <begin position="223"/>
        <end position="431"/>
    </location>
</feature>
<feature type="domain" description="HAMP" evidence="13">
    <location>
        <begin position="162"/>
        <end position="215"/>
    </location>
</feature>
<keyword evidence="14" id="KW-0547">Nucleotide-binding</keyword>
<comment type="catalytic activity">
    <reaction evidence="1">
        <text>ATP + protein L-histidine = ADP + protein N-phospho-L-histidine.</text>
        <dbReference type="EC" id="2.7.13.3"/>
    </reaction>
</comment>
<dbReference type="GO" id="GO:0005524">
    <property type="term" value="F:ATP binding"/>
    <property type="evidence" value="ECO:0007669"/>
    <property type="project" value="UniProtKB-KW"/>
</dbReference>
<keyword evidence="15" id="KW-1185">Reference proteome</keyword>
<comment type="caution">
    <text evidence="14">The sequence shown here is derived from an EMBL/GenBank/DDBJ whole genome shotgun (WGS) entry which is preliminary data.</text>
</comment>
<evidence type="ECO:0000256" key="3">
    <source>
        <dbReference type="ARBA" id="ARBA00012438"/>
    </source>
</evidence>
<dbReference type="InterPro" id="IPR036890">
    <property type="entry name" value="HATPase_C_sf"/>
</dbReference>
<name>A0ABN2Q285_9MICO</name>
<gene>
    <name evidence="14" type="ORF">GCM10009775_36920</name>
</gene>
<dbReference type="EC" id="2.7.13.3" evidence="3"/>
<keyword evidence="6 11" id="KW-0812">Transmembrane</keyword>
<dbReference type="InterPro" id="IPR005467">
    <property type="entry name" value="His_kinase_dom"/>
</dbReference>
<dbReference type="InterPro" id="IPR003594">
    <property type="entry name" value="HATPase_dom"/>
</dbReference>
<evidence type="ECO:0000256" key="4">
    <source>
        <dbReference type="ARBA" id="ARBA00022553"/>
    </source>
</evidence>
<evidence type="ECO:0000256" key="11">
    <source>
        <dbReference type="SAM" id="Phobius"/>
    </source>
</evidence>
<dbReference type="Pfam" id="PF00672">
    <property type="entry name" value="HAMP"/>
    <property type="match status" value="1"/>
</dbReference>
<feature type="transmembrane region" description="Helical" evidence="11">
    <location>
        <begin position="140"/>
        <end position="161"/>
    </location>
</feature>
<dbReference type="InterPro" id="IPR003661">
    <property type="entry name" value="HisK_dim/P_dom"/>
</dbReference>
<evidence type="ECO:0000256" key="9">
    <source>
        <dbReference type="ARBA" id="ARBA00023012"/>
    </source>
</evidence>
<proteinExistence type="predicted"/>
<reference evidence="14 15" key="1">
    <citation type="journal article" date="2019" name="Int. J. Syst. Evol. Microbiol.">
        <title>The Global Catalogue of Microorganisms (GCM) 10K type strain sequencing project: providing services to taxonomists for standard genome sequencing and annotation.</title>
        <authorList>
            <consortium name="The Broad Institute Genomics Platform"/>
            <consortium name="The Broad Institute Genome Sequencing Center for Infectious Disease"/>
            <person name="Wu L."/>
            <person name="Ma J."/>
        </authorList>
    </citation>
    <scope>NUCLEOTIDE SEQUENCE [LARGE SCALE GENOMIC DNA]</scope>
    <source>
        <strain evidence="14 15">JCM 14900</strain>
    </source>
</reference>
<dbReference type="Pfam" id="PF02518">
    <property type="entry name" value="HATPase_c"/>
    <property type="match status" value="1"/>
</dbReference>
<dbReference type="Gene3D" id="1.10.287.130">
    <property type="match status" value="1"/>
</dbReference>
<dbReference type="PRINTS" id="PR00344">
    <property type="entry name" value="BCTRLSENSOR"/>
</dbReference>
<dbReference type="PROSITE" id="PS50109">
    <property type="entry name" value="HIS_KIN"/>
    <property type="match status" value="1"/>
</dbReference>
<evidence type="ECO:0000256" key="2">
    <source>
        <dbReference type="ARBA" id="ARBA00004236"/>
    </source>
</evidence>
<dbReference type="InterPro" id="IPR036097">
    <property type="entry name" value="HisK_dim/P_sf"/>
</dbReference>
<dbReference type="SMART" id="SM00387">
    <property type="entry name" value="HATPase_c"/>
    <property type="match status" value="1"/>
</dbReference>
<dbReference type="InterPro" id="IPR004358">
    <property type="entry name" value="Sig_transdc_His_kin-like_C"/>
</dbReference>
<accession>A0ABN2Q285</accession>
<dbReference type="EMBL" id="BAAAOF010000009">
    <property type="protein sequence ID" value="GAA1941766.1"/>
    <property type="molecule type" value="Genomic_DNA"/>
</dbReference>
<keyword evidence="5" id="KW-0808">Transferase</keyword>
<protein>
    <recommendedName>
        <fullName evidence="3">histidine kinase</fullName>
        <ecNumber evidence="3">2.7.13.3</ecNumber>
    </recommendedName>
</protein>
<evidence type="ECO:0000256" key="1">
    <source>
        <dbReference type="ARBA" id="ARBA00000085"/>
    </source>
</evidence>
<dbReference type="SUPFAM" id="SSF158472">
    <property type="entry name" value="HAMP domain-like"/>
    <property type="match status" value="1"/>
</dbReference>
<dbReference type="InterPro" id="IPR050428">
    <property type="entry name" value="TCS_sensor_his_kinase"/>
</dbReference>
<evidence type="ECO:0000259" key="12">
    <source>
        <dbReference type="PROSITE" id="PS50109"/>
    </source>
</evidence>
<evidence type="ECO:0000256" key="5">
    <source>
        <dbReference type="ARBA" id="ARBA00022679"/>
    </source>
</evidence>
<organism evidence="14 15">
    <name type="scientific">Microbacterium aoyamense</name>
    <dbReference type="NCBI Taxonomy" id="344166"/>
    <lineage>
        <taxon>Bacteria</taxon>
        <taxon>Bacillati</taxon>
        <taxon>Actinomycetota</taxon>
        <taxon>Actinomycetes</taxon>
        <taxon>Micrococcales</taxon>
        <taxon>Microbacteriaceae</taxon>
        <taxon>Microbacterium</taxon>
    </lineage>
</organism>
<dbReference type="CDD" id="cd00082">
    <property type="entry name" value="HisKA"/>
    <property type="match status" value="1"/>
</dbReference>
<keyword evidence="7" id="KW-0418">Kinase</keyword>
<dbReference type="SMART" id="SM00388">
    <property type="entry name" value="HisKA"/>
    <property type="match status" value="1"/>
</dbReference>
<dbReference type="Gene3D" id="6.10.340.10">
    <property type="match status" value="1"/>
</dbReference>
<dbReference type="CDD" id="cd06225">
    <property type="entry name" value="HAMP"/>
    <property type="match status" value="1"/>
</dbReference>